<evidence type="ECO:0000259" key="2">
    <source>
        <dbReference type="Pfam" id="PF05362"/>
    </source>
</evidence>
<dbReference type="InterPro" id="IPR008269">
    <property type="entry name" value="Lon_proteolytic"/>
</dbReference>
<evidence type="ECO:0000313" key="4">
    <source>
        <dbReference type="Proteomes" id="UP000301309"/>
    </source>
</evidence>
<gene>
    <name evidence="3" type="ORF">SVIO_046810</name>
</gene>
<proteinExistence type="predicted"/>
<evidence type="ECO:0000313" key="3">
    <source>
        <dbReference type="EMBL" id="GDY54058.1"/>
    </source>
</evidence>
<accession>A0A4D4L686</accession>
<comment type="caution">
    <text evidence="3">The sequence shown here is derived from an EMBL/GenBank/DDBJ whole genome shotgun (WGS) entry which is preliminary data.</text>
</comment>
<dbReference type="GO" id="GO:0006508">
    <property type="term" value="P:proteolysis"/>
    <property type="evidence" value="ECO:0007669"/>
    <property type="project" value="InterPro"/>
</dbReference>
<dbReference type="Pfam" id="PF05362">
    <property type="entry name" value="Lon_C"/>
    <property type="match status" value="1"/>
</dbReference>
<feature type="region of interest" description="Disordered" evidence="1">
    <location>
        <begin position="20"/>
        <end position="56"/>
    </location>
</feature>
<dbReference type="SUPFAM" id="SSF54211">
    <property type="entry name" value="Ribosomal protein S5 domain 2-like"/>
    <property type="match status" value="1"/>
</dbReference>
<feature type="domain" description="Lon proteolytic" evidence="2">
    <location>
        <begin position="210"/>
        <end position="292"/>
    </location>
</feature>
<protein>
    <recommendedName>
        <fullName evidence="2">Lon proteolytic domain-containing protein</fullName>
    </recommendedName>
</protein>
<dbReference type="Proteomes" id="UP000301309">
    <property type="component" value="Unassembled WGS sequence"/>
</dbReference>
<keyword evidence="4" id="KW-1185">Reference proteome</keyword>
<name>A0A4D4L686_STRVO</name>
<dbReference type="GO" id="GO:0004176">
    <property type="term" value="F:ATP-dependent peptidase activity"/>
    <property type="evidence" value="ECO:0007669"/>
    <property type="project" value="InterPro"/>
</dbReference>
<sequence length="318" mass="32656">MNPPAWGPVPARVRRPGATVGFPAGPWAGRRGVSADPGRRPGPGRRLTRPGGQLDSHHACRLPRARILALCSAPVLALLAVAAFAPLPFTVAQPGSTVNVLGSDHGKQVISVSGTGTRKTAGQLRMTTILATGPDATVRLKDVVSGWFATDRAVMPHDSVYVGGTTKEIERHNADEMRASQSSATRAALGYLHRSPRDVKVTLRLADVGGPSAGLLFSLGIVDKLDGDGRGGDLTGGRTIAGTGTIDAKGKVGAVGGVPLKTQAAKRDGATVFLVPKAECADATAELPKGLRLIPVTTLKGAVTALRALRSGGAVPHC</sequence>
<dbReference type="EMBL" id="BJHW01000001">
    <property type="protein sequence ID" value="GDY54058.1"/>
    <property type="molecule type" value="Genomic_DNA"/>
</dbReference>
<dbReference type="InterPro" id="IPR014721">
    <property type="entry name" value="Ribsml_uS5_D2-typ_fold_subgr"/>
</dbReference>
<evidence type="ECO:0000256" key="1">
    <source>
        <dbReference type="SAM" id="MobiDB-lite"/>
    </source>
</evidence>
<dbReference type="GO" id="GO:0004252">
    <property type="term" value="F:serine-type endopeptidase activity"/>
    <property type="evidence" value="ECO:0007669"/>
    <property type="project" value="InterPro"/>
</dbReference>
<dbReference type="Gene3D" id="3.30.230.10">
    <property type="match status" value="1"/>
</dbReference>
<reference evidence="3 4" key="1">
    <citation type="journal article" date="2020" name="Int. J. Syst. Evol. Microbiol.">
        <title>Reclassification of Streptomyces castelarensis and Streptomyces sporoclivatus as later heterotypic synonyms of Streptomyces antimycoticus.</title>
        <authorList>
            <person name="Komaki H."/>
            <person name="Tamura T."/>
        </authorList>
    </citation>
    <scope>NUCLEOTIDE SEQUENCE [LARGE SCALE GENOMIC DNA]</scope>
    <source>
        <strain evidence="3 4">NBRC 13459</strain>
    </source>
</reference>
<organism evidence="3 4">
    <name type="scientific">Streptomyces violaceusniger</name>
    <dbReference type="NCBI Taxonomy" id="68280"/>
    <lineage>
        <taxon>Bacteria</taxon>
        <taxon>Bacillati</taxon>
        <taxon>Actinomycetota</taxon>
        <taxon>Actinomycetes</taxon>
        <taxon>Kitasatosporales</taxon>
        <taxon>Streptomycetaceae</taxon>
        <taxon>Streptomyces</taxon>
        <taxon>Streptomyces violaceusniger group</taxon>
    </lineage>
</organism>
<dbReference type="InterPro" id="IPR020568">
    <property type="entry name" value="Ribosomal_Su5_D2-typ_SF"/>
</dbReference>
<dbReference type="AlphaFoldDB" id="A0A4D4L686"/>